<evidence type="ECO:0000313" key="12">
    <source>
        <dbReference type="EMBL" id="CCB43661.1"/>
    </source>
</evidence>
<dbReference type="PANTHER" id="PTHR32077">
    <property type="entry name" value="FASCICLIN-LIKE ARABINOGALACTAN PROTEIN"/>
    <property type="match status" value="1"/>
</dbReference>
<dbReference type="PANTHER" id="PTHR32077:SF65">
    <property type="entry name" value="FASCICLIN-LIKE ARABINOGALACTAN PROTEIN 11"/>
    <property type="match status" value="1"/>
</dbReference>
<feature type="domain" description="FAS1" evidence="11">
    <location>
        <begin position="69"/>
        <end position="213"/>
    </location>
</feature>
<evidence type="ECO:0000256" key="9">
    <source>
        <dbReference type="ARBA" id="ARBA00024686"/>
    </source>
</evidence>
<dbReference type="FunCoup" id="F6GTZ7">
    <property type="interactions" value="40"/>
</dbReference>
<accession>F6GTZ7</accession>
<dbReference type="ExpressionAtlas" id="F6GTZ7">
    <property type="expression patterns" value="baseline and differential"/>
</dbReference>
<evidence type="ECO:0000259" key="11">
    <source>
        <dbReference type="PROSITE" id="PS50213"/>
    </source>
</evidence>
<dbReference type="AlphaFoldDB" id="F6GTZ7"/>
<dbReference type="InterPro" id="IPR000782">
    <property type="entry name" value="FAS1_domain"/>
</dbReference>
<keyword evidence="8" id="KW-0325">Glycoprotein</keyword>
<protein>
    <recommendedName>
        <fullName evidence="11">FAS1 domain-containing protein</fullName>
    </recommendedName>
</protein>
<name>F6GTZ7_VITVI</name>
<evidence type="ECO:0000256" key="4">
    <source>
        <dbReference type="ARBA" id="ARBA00022622"/>
    </source>
</evidence>
<keyword evidence="7" id="KW-0472">Membrane</keyword>
<dbReference type="Gene3D" id="2.30.180.10">
    <property type="entry name" value="FAS1 domain"/>
    <property type="match status" value="1"/>
</dbReference>
<comment type="subcellular location">
    <subcellularLocation>
        <location evidence="1">Cell membrane</location>
        <topology evidence="1">Lipid-anchor</topology>
        <topology evidence="1">GPI-anchor</topology>
    </subcellularLocation>
</comment>
<gene>
    <name evidence="12" type="ordered locus">VIT_06s0004g03050</name>
</gene>
<evidence type="ECO:0000256" key="1">
    <source>
        <dbReference type="ARBA" id="ARBA00004609"/>
    </source>
</evidence>
<dbReference type="PaxDb" id="29760-VIT_06s0004g03050.t01"/>
<feature type="region of interest" description="Disordered" evidence="10">
    <location>
        <begin position="225"/>
        <end position="253"/>
    </location>
</feature>
<dbReference type="GO" id="GO:0005886">
    <property type="term" value="C:plasma membrane"/>
    <property type="evidence" value="ECO:0000318"/>
    <property type="project" value="GO_Central"/>
</dbReference>
<sequence length="279" mass="29825">MCVHCDFPAFPSKLVAVTYSSQAEEPNPPTFFTANMMKQCAFFFSLVFFFFHFPATLAQPSQAPAPSGPTNITQILEKAGQYTILIRLMKGTQVADQINTQLNNSNQGLTVFAPTDNAFSTLKAGTLNSLTDQQKVQLIQFHVVPNFLSISQFQTVSNPLRTQAGNSNNGEFPLNVTTSGNQVNVSTGIVDATVANTVYTDNQLAVYQVDKVLLPLDIFAPPSPAEAPAPAKSKKKASADAADSPSSDDASLDSSDAVSLMRRAMGVSFGVAVIVAFCL</sequence>
<proteinExistence type="inferred from homology"/>
<dbReference type="InParanoid" id="F6GTZ7"/>
<comment type="similarity">
    <text evidence="2">Belongs to the fasciclin-like AGP family.</text>
</comment>
<dbReference type="EMBL" id="FN594951">
    <property type="protein sequence ID" value="CCB43661.1"/>
    <property type="molecule type" value="Genomic_DNA"/>
</dbReference>
<evidence type="ECO:0000256" key="8">
    <source>
        <dbReference type="ARBA" id="ARBA00023180"/>
    </source>
</evidence>
<keyword evidence="5" id="KW-0732">Signal</keyword>
<reference evidence="13" key="1">
    <citation type="journal article" date="2007" name="Nature">
        <title>The grapevine genome sequence suggests ancestral hexaploidization in major angiosperm phyla.</title>
        <authorList>
            <consortium name="The French-Italian Public Consortium for Grapevine Genome Characterization."/>
            <person name="Jaillon O."/>
            <person name="Aury J.-M."/>
            <person name="Noel B."/>
            <person name="Policriti A."/>
            <person name="Clepet C."/>
            <person name="Casagrande A."/>
            <person name="Choisne N."/>
            <person name="Aubourg S."/>
            <person name="Vitulo N."/>
            <person name="Jubin C."/>
            <person name="Vezzi A."/>
            <person name="Legeai F."/>
            <person name="Hugueney P."/>
            <person name="Dasilva C."/>
            <person name="Horner D."/>
            <person name="Mica E."/>
            <person name="Jublot D."/>
            <person name="Poulain J."/>
            <person name="Bruyere C."/>
            <person name="Billault A."/>
            <person name="Segurens B."/>
            <person name="Gouyvenoux M."/>
            <person name="Ugarte E."/>
            <person name="Cattonaro F."/>
            <person name="Anthouard V."/>
            <person name="Vico V."/>
            <person name="Del Fabbro C."/>
            <person name="Alaux M."/>
            <person name="Di Gaspero G."/>
            <person name="Dumas V."/>
            <person name="Felice N."/>
            <person name="Paillard S."/>
            <person name="Juman I."/>
            <person name="Moroldo M."/>
            <person name="Scalabrin S."/>
            <person name="Canaguier A."/>
            <person name="Le Clainche I."/>
            <person name="Malacrida G."/>
            <person name="Durand E."/>
            <person name="Pesole G."/>
            <person name="Laucou V."/>
            <person name="Chatelet P."/>
            <person name="Merdinoglu D."/>
            <person name="Delledonne M."/>
            <person name="Pezzotti M."/>
            <person name="Lecharny A."/>
            <person name="Scarpelli C."/>
            <person name="Artiguenave F."/>
            <person name="Pe M.E."/>
            <person name="Valle G."/>
            <person name="Morgante M."/>
            <person name="Caboche M."/>
            <person name="Adam-Blondon A.-F."/>
            <person name="Weissenbach J."/>
            <person name="Quetier F."/>
            <person name="Wincker P."/>
        </authorList>
    </citation>
    <scope>NUCLEOTIDE SEQUENCE [LARGE SCALE GENOMIC DNA]</scope>
    <source>
        <strain evidence="13">cv. Pinot noir / PN40024</strain>
    </source>
</reference>
<evidence type="ECO:0000256" key="3">
    <source>
        <dbReference type="ARBA" id="ARBA00022475"/>
    </source>
</evidence>
<dbReference type="HOGENOM" id="CLU_067693_0_1_1"/>
<evidence type="ECO:0000256" key="10">
    <source>
        <dbReference type="SAM" id="MobiDB-lite"/>
    </source>
</evidence>
<comment type="function">
    <text evidence="9">May be a cell surface adhesion protein.</text>
</comment>
<evidence type="ECO:0000313" key="13">
    <source>
        <dbReference type="Proteomes" id="UP000009183"/>
    </source>
</evidence>
<dbReference type="FunFam" id="2.30.180.10:FF:000006">
    <property type="entry name" value="Fasciclin-like arabinogalactan protein 11"/>
    <property type="match status" value="1"/>
</dbReference>
<dbReference type="GO" id="GO:0098552">
    <property type="term" value="C:side of membrane"/>
    <property type="evidence" value="ECO:0007669"/>
    <property type="project" value="UniProtKB-KW"/>
</dbReference>
<keyword evidence="3" id="KW-1003">Cell membrane</keyword>
<dbReference type="SMART" id="SM00554">
    <property type="entry name" value="FAS1"/>
    <property type="match status" value="1"/>
</dbReference>
<feature type="compositionally biased region" description="Low complexity" evidence="10">
    <location>
        <begin position="239"/>
        <end position="253"/>
    </location>
</feature>
<keyword evidence="13" id="KW-1185">Reference proteome</keyword>
<dbReference type="Pfam" id="PF02469">
    <property type="entry name" value="Fasciclin"/>
    <property type="match status" value="1"/>
</dbReference>
<evidence type="ECO:0000256" key="7">
    <source>
        <dbReference type="ARBA" id="ARBA00023136"/>
    </source>
</evidence>
<dbReference type="OrthoDB" id="286301at2759"/>
<evidence type="ECO:0000256" key="6">
    <source>
        <dbReference type="ARBA" id="ARBA00022974"/>
    </source>
</evidence>
<evidence type="ECO:0000256" key="5">
    <source>
        <dbReference type="ARBA" id="ARBA00022729"/>
    </source>
</evidence>
<keyword evidence="4" id="KW-0449">Lipoprotein</keyword>
<dbReference type="STRING" id="29760.F6GTZ7"/>
<dbReference type="SUPFAM" id="SSF82153">
    <property type="entry name" value="FAS1 domain"/>
    <property type="match status" value="1"/>
</dbReference>
<dbReference type="InterPro" id="IPR036378">
    <property type="entry name" value="FAS1_dom_sf"/>
</dbReference>
<dbReference type="Proteomes" id="UP000009183">
    <property type="component" value="Chromosome 6"/>
</dbReference>
<dbReference type="PROSITE" id="PS50213">
    <property type="entry name" value="FAS1"/>
    <property type="match status" value="1"/>
</dbReference>
<dbReference type="eggNOG" id="ENOG502QQ1S">
    <property type="taxonomic scope" value="Eukaryota"/>
</dbReference>
<dbReference type="GO" id="GO:0009834">
    <property type="term" value="P:plant-type secondary cell wall biogenesis"/>
    <property type="evidence" value="ECO:0000318"/>
    <property type="project" value="GO_Central"/>
</dbReference>
<keyword evidence="4" id="KW-0336">GPI-anchor</keyword>
<evidence type="ECO:0000256" key="2">
    <source>
        <dbReference type="ARBA" id="ARBA00007843"/>
    </source>
</evidence>
<keyword evidence="6" id="KW-0654">Proteoglycan</keyword>
<dbReference type="InterPro" id="IPR045003">
    <property type="entry name" value="FLA_A"/>
</dbReference>
<organism evidence="12 13">
    <name type="scientific">Vitis vinifera</name>
    <name type="common">Grape</name>
    <dbReference type="NCBI Taxonomy" id="29760"/>
    <lineage>
        <taxon>Eukaryota</taxon>
        <taxon>Viridiplantae</taxon>
        <taxon>Streptophyta</taxon>
        <taxon>Embryophyta</taxon>
        <taxon>Tracheophyta</taxon>
        <taxon>Spermatophyta</taxon>
        <taxon>Magnoliopsida</taxon>
        <taxon>eudicotyledons</taxon>
        <taxon>Gunneridae</taxon>
        <taxon>Pentapetalae</taxon>
        <taxon>rosids</taxon>
        <taxon>Vitales</taxon>
        <taxon>Vitaceae</taxon>
        <taxon>Viteae</taxon>
        <taxon>Vitis</taxon>
    </lineage>
</organism>